<dbReference type="STRING" id="1121420.SAMN02746098_04639"/>
<accession>A0A1M6DZK4</accession>
<proteinExistence type="predicted"/>
<sequence length="550" mass="63997">MMNYRVLLASPVKQQEEILSEFLDSLTRLDKSQVELNFIFIDDHNDHSLLSRFALGQTNVRILPADTKSEYLCDESTHYWREELIWKVARYKDRFIKIALDEGYDYLFLVDSDLSLDPKTLTHLLSLGKKIVSEVFWTKWKPELIPLPQVWMEDQYTLYKSGREPLSEVEITQRTQEFLQMLSRPGTYKVGGLGACTLISQQALSRGVSFSEIYNLGLTGEDRHFCVRAVALGLELYADTHYPPFHIYRESELVKLQEYKGNLACAKPQVPVEAFGCTNSTDSTCTTRATGEKPINSDLPPEQSLYNRFQLHTLQTVNPSKITFSMLVHNESGRHLERVLKQAAEYIDHAVILDDASKDNTIELCQEILQGIPLTLHSNKEPLFHNEILLRKQLWEIAVSTHSEWIIILDADEMFEDDGPKQIRELLNHSSAVDYISFRLFDLWTENHYRDDLLWQAHKWYRPFIVRNIPDFQAKWQETPQHCGRFPKNITDLRGGTSPLRIKHLGWVRPQDRLAKYYRYKQLDPNGTYGNLEQYLSILDPSPNLVLWEK</sequence>
<evidence type="ECO:0000259" key="1">
    <source>
        <dbReference type="Pfam" id="PF00535"/>
    </source>
</evidence>
<name>A0A1M6DZK4_9FIRM</name>
<dbReference type="Pfam" id="PF00535">
    <property type="entry name" value="Glycos_transf_2"/>
    <property type="match status" value="1"/>
</dbReference>
<dbReference type="InterPro" id="IPR029044">
    <property type="entry name" value="Nucleotide-diphossugar_trans"/>
</dbReference>
<protein>
    <submittedName>
        <fullName evidence="2">Glycosyl transferase family 2</fullName>
    </submittedName>
</protein>
<reference evidence="3" key="1">
    <citation type="submission" date="2016-11" db="EMBL/GenBank/DDBJ databases">
        <authorList>
            <person name="Varghese N."/>
            <person name="Submissions S."/>
        </authorList>
    </citation>
    <scope>NUCLEOTIDE SEQUENCE [LARGE SCALE GENOMIC DNA]</scope>
    <source>
        <strain evidence="3">DSM 15449</strain>
    </source>
</reference>
<keyword evidence="2" id="KW-0808">Transferase</keyword>
<dbReference type="Gene3D" id="3.90.550.10">
    <property type="entry name" value="Spore Coat Polysaccharide Biosynthesis Protein SpsA, Chain A"/>
    <property type="match status" value="2"/>
</dbReference>
<dbReference type="AlphaFoldDB" id="A0A1M6DZK4"/>
<evidence type="ECO:0000313" key="2">
    <source>
        <dbReference type="EMBL" id="SHI78579.1"/>
    </source>
</evidence>
<keyword evidence="3" id="KW-1185">Reference proteome</keyword>
<dbReference type="SUPFAM" id="SSF53448">
    <property type="entry name" value="Nucleotide-diphospho-sugar transferases"/>
    <property type="match status" value="2"/>
</dbReference>
<organism evidence="2 3">
    <name type="scientific">Desulfosporosinus lacus DSM 15449</name>
    <dbReference type="NCBI Taxonomy" id="1121420"/>
    <lineage>
        <taxon>Bacteria</taxon>
        <taxon>Bacillati</taxon>
        <taxon>Bacillota</taxon>
        <taxon>Clostridia</taxon>
        <taxon>Eubacteriales</taxon>
        <taxon>Desulfitobacteriaceae</taxon>
        <taxon>Desulfosporosinus</taxon>
    </lineage>
</organism>
<dbReference type="GO" id="GO:0016740">
    <property type="term" value="F:transferase activity"/>
    <property type="evidence" value="ECO:0007669"/>
    <property type="project" value="UniProtKB-KW"/>
</dbReference>
<dbReference type="EMBL" id="FQXJ01000025">
    <property type="protein sequence ID" value="SHI78579.1"/>
    <property type="molecule type" value="Genomic_DNA"/>
</dbReference>
<dbReference type="InterPro" id="IPR001173">
    <property type="entry name" value="Glyco_trans_2-like"/>
</dbReference>
<feature type="domain" description="Glycosyltransferase 2-like" evidence="1">
    <location>
        <begin position="328"/>
        <end position="459"/>
    </location>
</feature>
<gene>
    <name evidence="2" type="ORF">SAMN02746098_04639</name>
</gene>
<evidence type="ECO:0000313" key="3">
    <source>
        <dbReference type="Proteomes" id="UP000183954"/>
    </source>
</evidence>
<dbReference type="Proteomes" id="UP000183954">
    <property type="component" value="Unassembled WGS sequence"/>
</dbReference>